<feature type="transmembrane region" description="Helical" evidence="1">
    <location>
        <begin position="26"/>
        <end position="44"/>
    </location>
</feature>
<dbReference type="Proteomes" id="UP000427281">
    <property type="component" value="Chromosome"/>
</dbReference>
<name>A0A6I6AIT5_9PLAN</name>
<sequence length="250" mass="27772">MNQRIMGTTMTNQAIDREVHHRFGKFSYLLCSILTLLIGTAFTGSSRGSVIFFCLLFSAVLLTAVISICQRHKTLGIGLTIVFLMLVMNVSSFLFHSDSLTILHNILVIIFLAFVFYHVLSAVFDDNQVTLDTIIGTVCLYLLAGLFWAYLYSMIIVIDPAAFRYDLVSSTSETVTLSNSNLQPLIYLSFVTMATLGYGDIIPVSGPAQTACYLQAVFGQFYFAILVSRLVSLYISSVSRENQDRLNSQS</sequence>
<dbReference type="SUPFAM" id="SSF81324">
    <property type="entry name" value="Voltage-gated potassium channels"/>
    <property type="match status" value="1"/>
</dbReference>
<protein>
    <submittedName>
        <fullName evidence="3">Two pore domain potassium channel family protein</fullName>
    </submittedName>
</protein>
<feature type="transmembrane region" description="Helical" evidence="1">
    <location>
        <begin position="75"/>
        <end position="96"/>
    </location>
</feature>
<feature type="transmembrane region" description="Helical" evidence="1">
    <location>
        <begin position="50"/>
        <end position="68"/>
    </location>
</feature>
<keyword evidence="1" id="KW-0472">Membrane</keyword>
<dbReference type="InterPro" id="IPR013099">
    <property type="entry name" value="K_chnl_dom"/>
</dbReference>
<proteinExistence type="predicted"/>
<keyword evidence="1" id="KW-0812">Transmembrane</keyword>
<dbReference type="Pfam" id="PF07885">
    <property type="entry name" value="Ion_trans_2"/>
    <property type="match status" value="1"/>
</dbReference>
<keyword evidence="3" id="KW-0407">Ion channel</keyword>
<feature type="transmembrane region" description="Helical" evidence="1">
    <location>
        <begin position="102"/>
        <end position="123"/>
    </location>
</feature>
<organism evidence="3 4">
    <name type="scientific">Gimesia benthica</name>
    <dbReference type="NCBI Taxonomy" id="2608982"/>
    <lineage>
        <taxon>Bacteria</taxon>
        <taxon>Pseudomonadati</taxon>
        <taxon>Planctomycetota</taxon>
        <taxon>Planctomycetia</taxon>
        <taxon>Planctomycetales</taxon>
        <taxon>Planctomycetaceae</taxon>
        <taxon>Gimesia</taxon>
    </lineage>
</organism>
<keyword evidence="1" id="KW-1133">Transmembrane helix</keyword>
<dbReference type="AlphaFoldDB" id="A0A6I6AIT5"/>
<accession>A0A6I6AIT5</accession>
<dbReference type="EMBL" id="CP043930">
    <property type="protein sequence ID" value="QGQ26188.1"/>
    <property type="molecule type" value="Genomic_DNA"/>
</dbReference>
<dbReference type="Gene3D" id="1.10.287.70">
    <property type="match status" value="1"/>
</dbReference>
<feature type="transmembrane region" description="Helical" evidence="1">
    <location>
        <begin position="216"/>
        <end position="235"/>
    </location>
</feature>
<reference evidence="3 4" key="1">
    <citation type="submission" date="2019-09" db="EMBL/GenBank/DDBJ databases">
        <title>Gimesia benthica sp. nov., a novel bacterium isolated from deep-sea water of the Northwest Indian Ocean.</title>
        <authorList>
            <person name="Dai X."/>
        </authorList>
    </citation>
    <scope>NUCLEOTIDE SEQUENCE [LARGE SCALE GENOMIC DNA]</scope>
    <source>
        <strain evidence="3 4">E7</strain>
    </source>
</reference>
<dbReference type="KEGG" id="gim:F1728_27450"/>
<evidence type="ECO:0000313" key="3">
    <source>
        <dbReference type="EMBL" id="QGQ26188.1"/>
    </source>
</evidence>
<feature type="transmembrane region" description="Helical" evidence="1">
    <location>
        <begin position="135"/>
        <end position="158"/>
    </location>
</feature>
<gene>
    <name evidence="3" type="ORF">F1728_27450</name>
</gene>
<keyword evidence="4" id="KW-1185">Reference proteome</keyword>
<dbReference type="GO" id="GO:0034220">
    <property type="term" value="P:monoatomic ion transmembrane transport"/>
    <property type="evidence" value="ECO:0007669"/>
    <property type="project" value="UniProtKB-KW"/>
</dbReference>
<dbReference type="RefSeq" id="WP_155366737.1">
    <property type="nucleotide sequence ID" value="NZ_CP043930.1"/>
</dbReference>
<evidence type="ECO:0000259" key="2">
    <source>
        <dbReference type="Pfam" id="PF07885"/>
    </source>
</evidence>
<keyword evidence="3" id="KW-0406">Ion transport</keyword>
<evidence type="ECO:0000256" key="1">
    <source>
        <dbReference type="SAM" id="Phobius"/>
    </source>
</evidence>
<keyword evidence="3" id="KW-0813">Transport</keyword>
<feature type="domain" description="Potassium channel" evidence="2">
    <location>
        <begin position="167"/>
        <end position="233"/>
    </location>
</feature>
<evidence type="ECO:0000313" key="4">
    <source>
        <dbReference type="Proteomes" id="UP000427281"/>
    </source>
</evidence>